<keyword evidence="1" id="KW-0175">Coiled coil</keyword>
<feature type="domain" description="Reverse transcriptase" evidence="2">
    <location>
        <begin position="449"/>
        <end position="716"/>
    </location>
</feature>
<dbReference type="InterPro" id="IPR000477">
    <property type="entry name" value="RT_dom"/>
</dbReference>
<dbReference type="GO" id="GO:0003824">
    <property type="term" value="F:catalytic activity"/>
    <property type="evidence" value="ECO:0007669"/>
    <property type="project" value="InterPro"/>
</dbReference>
<dbReference type="Proteomes" id="UP000076858">
    <property type="component" value="Unassembled WGS sequence"/>
</dbReference>
<sequence>MLDHGASKSVTIIAKLDPDVDTSNFNGDTMDEFFQSNSEYPTLQSFTKRDNIARFKFNNDADAKKAKQLMEADGKIKASVKSVSERKIEYPIAVFGTGVENLEVLKKDMEFRNEILRGKKRSIISMDSNAKNNLWNSKSTDKRGECLESFINQNKLNIANVPVSKLEYIPQKTAMVDVTLGGDDISILNWHFPIEDSHSDHPIILFQVAVAQPKRSTFRKIEDQLPLNISKSNLDSIIEELTNDIANSARLSKLTSKKISKSRLDFWTEELLQLKFKLRNAKEEAFETKNKSGKNNHKQLKAEYQRLLRRSKKEAFEKQCTVDMNLNPYKGLKKLAASQCRNDLPGELIINGESVTEKEVVVEKLWKSFFPRAKNKNMGPAQQNIIRNYKMYLKEHFELPSPPVTLSELKNCVYSINNKAAPGTDGIGLDVIQAAYSIISNILLKLYNKCFELKHYPKVWKIEKETVLKKPNKPSYKDVKSFRPISVLNILGKIFEKIIHDRLTWIAEKQEWFGNNQHGFCKGKSTETAMHTLANIVEENVKNKVFTTVAFLDVSGAFDCRWPPAILAALAKYNCPKYLIGIIESLFENREASINVNDFIFKYIVSIGCPQRGILSPFLWKILAKQLINSVFHFKFKIIGYADDIALVAMHKILQISIANLQIMCNVVLKNSSESREMILANCDFFSFHWLSSNDFRELTDLNNAKSNTTSLGKNTEVSLFTLRTKISNKIQKLWKKEWSDNTTKDAITRSFFPTPADAYLLKGKIQSPVCDCGTEEESIEHFLFTCCLFTAQRKPFKEACLKKERDYPPPLATVATSSAIWKALLKFIKESRRLDHKRAE</sequence>
<dbReference type="InterPro" id="IPR036691">
    <property type="entry name" value="Endo/exonu/phosph_ase_sf"/>
</dbReference>
<dbReference type="Gene3D" id="3.60.10.10">
    <property type="entry name" value="Endonuclease/exonuclease/phosphatase"/>
    <property type="match status" value="1"/>
</dbReference>
<accession>A0A162D447</accession>
<dbReference type="Pfam" id="PF14529">
    <property type="entry name" value="Exo_endo_phos_2"/>
    <property type="match status" value="1"/>
</dbReference>
<gene>
    <name evidence="3" type="ORF">APZ42_029852</name>
</gene>
<name>A0A162D447_9CRUS</name>
<evidence type="ECO:0000313" key="3">
    <source>
        <dbReference type="EMBL" id="KZS06634.1"/>
    </source>
</evidence>
<organism evidence="3 4">
    <name type="scientific">Daphnia magna</name>
    <dbReference type="NCBI Taxonomy" id="35525"/>
    <lineage>
        <taxon>Eukaryota</taxon>
        <taxon>Metazoa</taxon>
        <taxon>Ecdysozoa</taxon>
        <taxon>Arthropoda</taxon>
        <taxon>Crustacea</taxon>
        <taxon>Branchiopoda</taxon>
        <taxon>Diplostraca</taxon>
        <taxon>Cladocera</taxon>
        <taxon>Anomopoda</taxon>
        <taxon>Daphniidae</taxon>
        <taxon>Daphnia</taxon>
    </lineage>
</organism>
<comment type="caution">
    <text evidence="3">The sequence shown here is derived from an EMBL/GenBank/DDBJ whole genome shotgun (WGS) entry which is preliminary data.</text>
</comment>
<proteinExistence type="predicted"/>
<dbReference type="PROSITE" id="PS50878">
    <property type="entry name" value="RT_POL"/>
    <property type="match status" value="1"/>
</dbReference>
<protein>
    <recommendedName>
        <fullName evidence="2">Reverse transcriptase domain-containing protein</fullName>
    </recommendedName>
</protein>
<reference evidence="3 4" key="1">
    <citation type="submission" date="2016-03" db="EMBL/GenBank/DDBJ databases">
        <title>EvidentialGene: Evidence-directed Construction of Genes on Genomes.</title>
        <authorList>
            <person name="Gilbert D.G."/>
            <person name="Choi J.-H."/>
            <person name="Mockaitis K."/>
            <person name="Colbourne J."/>
            <person name="Pfrender M."/>
        </authorList>
    </citation>
    <scope>NUCLEOTIDE SEQUENCE [LARGE SCALE GENOMIC DNA]</scope>
    <source>
        <strain evidence="3 4">Xinb3</strain>
        <tissue evidence="3">Complete organism</tissue>
    </source>
</reference>
<dbReference type="GO" id="GO:0071897">
    <property type="term" value="P:DNA biosynthetic process"/>
    <property type="evidence" value="ECO:0007669"/>
    <property type="project" value="UniProtKB-ARBA"/>
</dbReference>
<evidence type="ECO:0000259" key="2">
    <source>
        <dbReference type="PROSITE" id="PS50878"/>
    </source>
</evidence>
<dbReference type="Pfam" id="PF00078">
    <property type="entry name" value="RVT_1"/>
    <property type="match status" value="1"/>
</dbReference>
<dbReference type="AlphaFoldDB" id="A0A162D447"/>
<keyword evidence="4" id="KW-1185">Reference proteome</keyword>
<evidence type="ECO:0000256" key="1">
    <source>
        <dbReference type="SAM" id="Coils"/>
    </source>
</evidence>
<dbReference type="PANTHER" id="PTHR19446">
    <property type="entry name" value="REVERSE TRANSCRIPTASES"/>
    <property type="match status" value="1"/>
</dbReference>
<dbReference type="InterPro" id="IPR005135">
    <property type="entry name" value="Endo/exonuclease/phosphatase"/>
</dbReference>
<evidence type="ECO:0000313" key="4">
    <source>
        <dbReference type="Proteomes" id="UP000076858"/>
    </source>
</evidence>
<dbReference type="OrthoDB" id="6382908at2759"/>
<dbReference type="EMBL" id="LRGB01002663">
    <property type="protein sequence ID" value="KZS06634.1"/>
    <property type="molecule type" value="Genomic_DNA"/>
</dbReference>
<dbReference type="InterPro" id="IPR043502">
    <property type="entry name" value="DNA/RNA_pol_sf"/>
</dbReference>
<dbReference type="SUPFAM" id="SSF56219">
    <property type="entry name" value="DNase I-like"/>
    <property type="match status" value="1"/>
</dbReference>
<feature type="coiled-coil region" evidence="1">
    <location>
        <begin position="264"/>
        <end position="314"/>
    </location>
</feature>
<dbReference type="SUPFAM" id="SSF56672">
    <property type="entry name" value="DNA/RNA polymerases"/>
    <property type="match status" value="1"/>
</dbReference>
<dbReference type="CDD" id="cd01650">
    <property type="entry name" value="RT_nLTR_like"/>
    <property type="match status" value="1"/>
</dbReference>